<organism evidence="1 2">
    <name type="scientific">Thermosphaera chiliense</name>
    <dbReference type="NCBI Taxonomy" id="3402707"/>
    <lineage>
        <taxon>Archaea</taxon>
        <taxon>Thermoproteota</taxon>
        <taxon>Thermoprotei</taxon>
        <taxon>Desulfurococcales</taxon>
        <taxon>Desulfurococcaceae</taxon>
        <taxon>Thermosphaera</taxon>
    </lineage>
</organism>
<dbReference type="AlphaFoldDB" id="A0A7M1UR54"/>
<sequence>MPCSVPSITMLKIQSWTADRFPLWGRPIIIYDTRLGLESKMDFSIECLEEFIIRHKTLTSSVHSPG</sequence>
<evidence type="ECO:0000313" key="1">
    <source>
        <dbReference type="EMBL" id="QOR94661.1"/>
    </source>
</evidence>
<dbReference type="Proteomes" id="UP000593766">
    <property type="component" value="Chromosome"/>
</dbReference>
<proteinExistence type="predicted"/>
<dbReference type="RefSeq" id="WP_193436458.1">
    <property type="nucleotide sequence ID" value="NZ_CP063144.1"/>
</dbReference>
<dbReference type="GeneID" id="59454077"/>
<name>A0A7M1UR54_9CREN</name>
<keyword evidence="2" id="KW-1185">Reference proteome</keyword>
<dbReference type="EMBL" id="CP063144">
    <property type="protein sequence ID" value="QOR94661.1"/>
    <property type="molecule type" value="Genomic_DNA"/>
</dbReference>
<gene>
    <name evidence="1" type="ORF">IMZ38_01625</name>
</gene>
<protein>
    <submittedName>
        <fullName evidence="1">Uncharacterized protein</fullName>
    </submittedName>
</protein>
<dbReference type="KEGG" id="tcs:IMZ38_01625"/>
<reference evidence="1 2" key="1">
    <citation type="submission" date="2020-10" db="EMBL/GenBank/DDBJ databases">
        <title>Complete genome sequence of Thermosphaera aggregans strain 3507.</title>
        <authorList>
            <person name="Zayulina K.S."/>
            <person name="Elcheninov A.G."/>
            <person name="Toshchakov S.V."/>
            <person name="Kublanov I.V."/>
            <person name="Kochetkova T.V."/>
        </authorList>
    </citation>
    <scope>NUCLEOTIDE SEQUENCE [LARGE SCALE GENOMIC DNA]</scope>
    <source>
        <strain evidence="1 2">3507</strain>
    </source>
</reference>
<evidence type="ECO:0000313" key="2">
    <source>
        <dbReference type="Proteomes" id="UP000593766"/>
    </source>
</evidence>
<accession>A0A7M1UR54</accession>